<feature type="region of interest" description="NMPbind" evidence="8">
    <location>
        <begin position="470"/>
        <end position="493"/>
    </location>
</feature>
<dbReference type="PANTHER" id="PTHR12595:SF0">
    <property type="entry name" value="ADENYLATE KINASE ISOENZYME 6"/>
    <property type="match status" value="1"/>
</dbReference>
<keyword evidence="5 8" id="KW-0418">Kinase</keyword>
<dbReference type="Gene3D" id="3.40.50.300">
    <property type="entry name" value="P-loop containing nucleotide triphosphate hydrolases"/>
    <property type="match status" value="1"/>
</dbReference>
<evidence type="ECO:0000313" key="12">
    <source>
        <dbReference type="Proteomes" id="UP001610446"/>
    </source>
</evidence>
<dbReference type="Proteomes" id="UP001610446">
    <property type="component" value="Unassembled WGS sequence"/>
</dbReference>
<keyword evidence="12" id="KW-1185">Reference proteome</keyword>
<proteinExistence type="inferred from homology"/>
<keyword evidence="7 8" id="KW-0067">ATP-binding</keyword>
<keyword evidence="8" id="KW-0963">Cytoplasm</keyword>
<feature type="binding site" evidence="8">
    <location>
        <position position="453"/>
    </location>
    <ligand>
        <name>ATP</name>
        <dbReference type="ChEBI" id="CHEBI:30616"/>
    </ligand>
</feature>
<evidence type="ECO:0000256" key="8">
    <source>
        <dbReference type="HAMAP-Rule" id="MF_03173"/>
    </source>
</evidence>
<feature type="region of interest" description="Disordered" evidence="9">
    <location>
        <begin position="96"/>
        <end position="133"/>
    </location>
</feature>
<dbReference type="PANTHER" id="PTHR12595">
    <property type="entry name" value="POS9-ACTIVATING FACTOR FAP7-RELATED"/>
    <property type="match status" value="1"/>
</dbReference>
<feature type="binding site" evidence="8">
    <location>
        <position position="450"/>
    </location>
    <ligand>
        <name>ATP</name>
        <dbReference type="ChEBI" id="CHEBI:30616"/>
    </ligand>
</feature>
<dbReference type="InterPro" id="IPR020618">
    <property type="entry name" value="Adenyl_kinase_AK6"/>
</dbReference>
<evidence type="ECO:0000256" key="7">
    <source>
        <dbReference type="ARBA" id="ARBA00022840"/>
    </source>
</evidence>
<feature type="binding site" evidence="8">
    <location>
        <position position="547"/>
    </location>
    <ligand>
        <name>ATP</name>
        <dbReference type="ChEBI" id="CHEBI:30616"/>
    </ligand>
</feature>
<keyword evidence="6" id="KW-0378">Hydrolase</keyword>
<comment type="catalytic activity">
    <reaction evidence="8">
        <text>AMP + ATP = 2 ADP</text>
        <dbReference type="Rhea" id="RHEA:12973"/>
        <dbReference type="ChEBI" id="CHEBI:30616"/>
        <dbReference type="ChEBI" id="CHEBI:456215"/>
        <dbReference type="ChEBI" id="CHEBI:456216"/>
        <dbReference type="EC" id="2.7.4.3"/>
    </reaction>
</comment>
<comment type="function">
    <text evidence="8">Broad-specificity nucleoside monophosphate (NMP) kinase that catalyzes the reversible transfer of the terminal phosphate group between nucleoside triphosphates and monophosphates. Has also ATPase activity. Involved in the late cytoplasmic maturation steps of the 40S ribosomal particles, specifically 18S rRNA maturation. While NMP activity is not required for ribosome maturation, ATPase activity is. Associates transiently with small ribosomal subunit protein uS11. ATP hydrolysis breaks the interaction with uS11. May temporarily remove uS11 from the ribosome to enable a conformational change of the ribosomal RNA that is needed for the final maturation step of the small ribosomal subunit. Its NMP activity may have a role in nuclear energy homeostasis.</text>
</comment>
<evidence type="ECO:0000256" key="1">
    <source>
        <dbReference type="ARBA" id="ARBA00022517"/>
    </source>
</evidence>
<feature type="region of interest" description="LID" evidence="8">
    <location>
        <begin position="546"/>
        <end position="556"/>
    </location>
</feature>
<evidence type="ECO:0000256" key="5">
    <source>
        <dbReference type="ARBA" id="ARBA00022777"/>
    </source>
</evidence>
<keyword evidence="3 8" id="KW-0808">Transferase</keyword>
<reference evidence="11 12" key="1">
    <citation type="submission" date="2024-07" db="EMBL/GenBank/DDBJ databases">
        <title>Section-level genome sequencing and comparative genomics of Aspergillus sections Usti and Cavernicolus.</title>
        <authorList>
            <consortium name="Lawrence Berkeley National Laboratory"/>
            <person name="Nybo J.L."/>
            <person name="Vesth T.C."/>
            <person name="Theobald S."/>
            <person name="Frisvad J.C."/>
            <person name="Larsen T.O."/>
            <person name="Kjaerboelling I."/>
            <person name="Rothschild-Mancinelli K."/>
            <person name="Lyhne E.K."/>
            <person name="Kogle M.E."/>
            <person name="Barry K."/>
            <person name="Clum A."/>
            <person name="Na H."/>
            <person name="Ledsgaard L."/>
            <person name="Lin J."/>
            <person name="Lipzen A."/>
            <person name="Kuo A."/>
            <person name="Riley R."/>
            <person name="Mondo S."/>
            <person name="Labutti K."/>
            <person name="Haridas S."/>
            <person name="Pangalinan J."/>
            <person name="Salamov A.A."/>
            <person name="Simmons B.A."/>
            <person name="Magnuson J.K."/>
            <person name="Chen J."/>
            <person name="Drula E."/>
            <person name="Henrissat B."/>
            <person name="Wiebenga A."/>
            <person name="Lubbers R.J."/>
            <person name="Gomes A.C."/>
            <person name="Makela M.R."/>
            <person name="Stajich J."/>
            <person name="Grigoriev I.V."/>
            <person name="Mortensen U.H."/>
            <person name="De Vries R.P."/>
            <person name="Baker S.E."/>
            <person name="Andersen M.R."/>
        </authorList>
    </citation>
    <scope>NUCLEOTIDE SEQUENCE [LARGE SCALE GENOMIC DNA]</scope>
    <source>
        <strain evidence="11 12">CBS 123904</strain>
    </source>
</reference>
<evidence type="ECO:0000313" key="11">
    <source>
        <dbReference type="EMBL" id="KAL2848455.1"/>
    </source>
</evidence>
<keyword evidence="2 8" id="KW-0698">rRNA processing</keyword>
<sequence>MNCPSSHGPLCPFCSFTDPDGRFVAEHVRYCHPENGLLGEQQEITLIHGMPGGQASDTYKPADEHCHQTIIANSLEERIVLEEDFAFEYSPRVQGARAGERAGTHHSSRQATLHNEERNNHSQKASSLKATNGSIKRLGRSELGPYAHEKKMPSWLLKMLEKGNATSKVTKITPDGKLSRHVEIENQTPNVVPVLANLCEQDKSVQRAFLCSVHVHQISKMPREGSFCGYRNIQMLVSYLQESRAPGHGHFPGALPTILRLQDMIERAWDMGFNSVGRAETGGIKGTRKYIGTSEAQALFLSLGIGCEVSSIGKASGMPAHSALLSQLAAYFKSACPLDKNEKVILTNLPPIYFQHHGHSMTIIGFEIRDKGTANLLVFDPTYRTPTAIKHSSTSSFKSPDPARILKGYRRGGEYLQKYQNFEILKSCREKNLKDTMRTSPNIIITGTPGVGKTVHCEQLAQDTGLRHLSINQIAKDRDCYDTYDEELKTWVVDEDKLLDAIEDEVLQGGYLIDWHACDLFPKSWIDLIVVLRCPSTSVHYDRLSSRGYHETKLQENLDAEIFAVLLEEAREAFDEEIVVELNSEEDSDVDANCSRIASWVENWKRDQAKNSD</sequence>
<feature type="binding site" evidence="8">
    <location>
        <position position="455"/>
    </location>
    <ligand>
        <name>ATP</name>
        <dbReference type="ChEBI" id="CHEBI:30616"/>
    </ligand>
</feature>
<organism evidence="11 12">
    <name type="scientific">Aspergillus pseudoustus</name>
    <dbReference type="NCBI Taxonomy" id="1810923"/>
    <lineage>
        <taxon>Eukaryota</taxon>
        <taxon>Fungi</taxon>
        <taxon>Dikarya</taxon>
        <taxon>Ascomycota</taxon>
        <taxon>Pezizomycotina</taxon>
        <taxon>Eurotiomycetes</taxon>
        <taxon>Eurotiomycetidae</taxon>
        <taxon>Eurotiales</taxon>
        <taxon>Aspergillaceae</taxon>
        <taxon>Aspergillus</taxon>
        <taxon>Aspergillus subgen. Nidulantes</taxon>
    </lineage>
</organism>
<keyword evidence="4 8" id="KW-0547">Nucleotide-binding</keyword>
<dbReference type="Pfam" id="PF07910">
    <property type="entry name" value="Peptidase_C78"/>
    <property type="match status" value="1"/>
</dbReference>
<evidence type="ECO:0000256" key="4">
    <source>
        <dbReference type="ARBA" id="ARBA00022741"/>
    </source>
</evidence>
<name>A0ABR4K833_9EURO</name>
<dbReference type="SUPFAM" id="SSF52540">
    <property type="entry name" value="P-loop containing nucleoside triphosphate hydrolases"/>
    <property type="match status" value="1"/>
</dbReference>
<accession>A0ABR4K833</accession>
<feature type="binding site" evidence="8">
    <location>
        <position position="452"/>
    </location>
    <ligand>
        <name>ATP</name>
        <dbReference type="ChEBI" id="CHEBI:30616"/>
    </ligand>
</feature>
<evidence type="ECO:0000256" key="2">
    <source>
        <dbReference type="ARBA" id="ARBA00022552"/>
    </source>
</evidence>
<keyword evidence="8" id="KW-0539">Nucleus</keyword>
<feature type="binding site" evidence="8">
    <location>
        <position position="454"/>
    </location>
    <ligand>
        <name>ATP</name>
        <dbReference type="ChEBI" id="CHEBI:30616"/>
    </ligand>
</feature>
<protein>
    <recommendedName>
        <fullName evidence="8">Adenylate kinase isoenzyme 6 homolog</fullName>
        <shortName evidence="8">AK6</shortName>
        <ecNumber evidence="8">2.7.4.3</ecNumber>
    </recommendedName>
    <alternativeName>
        <fullName evidence="8">Dual activity adenylate kinase/ATPase</fullName>
        <shortName evidence="8">AK/ATPase</shortName>
    </alternativeName>
</protein>
<evidence type="ECO:0000259" key="10">
    <source>
        <dbReference type="Pfam" id="PF07910"/>
    </source>
</evidence>
<evidence type="ECO:0000256" key="6">
    <source>
        <dbReference type="ARBA" id="ARBA00022801"/>
    </source>
</evidence>
<gene>
    <name evidence="11" type="ORF">BJY01DRAFT_233896</name>
</gene>
<comment type="subcellular location">
    <subcellularLocation>
        <location evidence="8">Cytoplasm</location>
    </subcellularLocation>
    <subcellularLocation>
        <location evidence="8">Nucleus</location>
    </subcellularLocation>
</comment>
<dbReference type="InterPro" id="IPR012462">
    <property type="entry name" value="UFSP1/2_DUB_cat"/>
</dbReference>
<feature type="compositionally biased region" description="Polar residues" evidence="9">
    <location>
        <begin position="122"/>
        <end position="133"/>
    </location>
</feature>
<dbReference type="HAMAP" id="MF_00039">
    <property type="entry name" value="Adenylate_kinase_AK6"/>
    <property type="match status" value="1"/>
</dbReference>
<comment type="similarity">
    <text evidence="8">Belongs to the adenylate kinase family. AK6 subfamily.</text>
</comment>
<keyword evidence="1 8" id="KW-0690">Ribosome biogenesis</keyword>
<comment type="subunit">
    <text evidence="8">Interacts with small ribosomal subunit protein uS11. Not a structural component of 43S pre-ribosomes, but transiently interacts with them by binding to uS11.</text>
</comment>
<evidence type="ECO:0000256" key="9">
    <source>
        <dbReference type="SAM" id="MobiDB-lite"/>
    </source>
</evidence>
<dbReference type="EMBL" id="JBFXLU010000049">
    <property type="protein sequence ID" value="KAL2848455.1"/>
    <property type="molecule type" value="Genomic_DNA"/>
</dbReference>
<dbReference type="EC" id="2.7.4.3" evidence="8"/>
<evidence type="ECO:0000256" key="3">
    <source>
        <dbReference type="ARBA" id="ARBA00022679"/>
    </source>
</evidence>
<comment type="caution">
    <text evidence="8">Lacks conserved residue(s) required for the propagation of feature annotation.</text>
</comment>
<feature type="domain" description="UFSP1/2/DUB catalytic" evidence="10">
    <location>
        <begin position="205"/>
        <end position="425"/>
    </location>
</feature>
<dbReference type="Gene3D" id="3.90.70.130">
    <property type="match status" value="1"/>
</dbReference>
<comment type="catalytic activity">
    <reaction evidence="8">
        <text>ATP + H2O = ADP + phosphate + H(+)</text>
        <dbReference type="Rhea" id="RHEA:13065"/>
        <dbReference type="ChEBI" id="CHEBI:15377"/>
        <dbReference type="ChEBI" id="CHEBI:15378"/>
        <dbReference type="ChEBI" id="CHEBI:30616"/>
        <dbReference type="ChEBI" id="CHEBI:43474"/>
        <dbReference type="ChEBI" id="CHEBI:456216"/>
    </reaction>
</comment>
<comment type="caution">
    <text evidence="11">The sequence shown here is derived from an EMBL/GenBank/DDBJ whole genome shotgun (WGS) entry which is preliminary data.</text>
</comment>
<dbReference type="Pfam" id="PF13238">
    <property type="entry name" value="AAA_18"/>
    <property type="match status" value="1"/>
</dbReference>
<dbReference type="InterPro" id="IPR027417">
    <property type="entry name" value="P-loop_NTPase"/>
</dbReference>